<dbReference type="InterPro" id="IPR006015">
    <property type="entry name" value="Universal_stress_UspA"/>
</dbReference>
<dbReference type="RefSeq" id="WP_286276906.1">
    <property type="nucleotide sequence ID" value="NZ_AP027731.1"/>
</dbReference>
<evidence type="ECO:0000256" key="1">
    <source>
        <dbReference type="ARBA" id="ARBA00008791"/>
    </source>
</evidence>
<dbReference type="PANTHER" id="PTHR46268">
    <property type="entry name" value="STRESS RESPONSE PROTEIN NHAX"/>
    <property type="match status" value="1"/>
</dbReference>
<dbReference type="InterPro" id="IPR006016">
    <property type="entry name" value="UspA"/>
</dbReference>
<evidence type="ECO:0000313" key="3">
    <source>
        <dbReference type="EMBL" id="BDZ46922.1"/>
    </source>
</evidence>
<dbReference type="PANTHER" id="PTHR46268:SF6">
    <property type="entry name" value="UNIVERSAL STRESS PROTEIN UP12"/>
    <property type="match status" value="1"/>
</dbReference>
<dbReference type="EMBL" id="AP027731">
    <property type="protein sequence ID" value="BDZ46922.1"/>
    <property type="molecule type" value="Genomic_DNA"/>
</dbReference>
<dbReference type="Proteomes" id="UP001321498">
    <property type="component" value="Chromosome"/>
</dbReference>
<reference evidence="4" key="1">
    <citation type="journal article" date="2019" name="Int. J. Syst. Evol. Microbiol.">
        <title>The Global Catalogue of Microorganisms (GCM) 10K type strain sequencing project: providing services to taxonomists for standard genome sequencing and annotation.</title>
        <authorList>
            <consortium name="The Broad Institute Genomics Platform"/>
            <consortium name="The Broad Institute Genome Sequencing Center for Infectious Disease"/>
            <person name="Wu L."/>
            <person name="Ma J."/>
        </authorList>
    </citation>
    <scope>NUCLEOTIDE SEQUENCE [LARGE SCALE GENOMIC DNA]</scope>
    <source>
        <strain evidence="4">NBRC 108725</strain>
    </source>
</reference>
<name>A0ABM8GF03_9MICO</name>
<keyword evidence="4" id="KW-1185">Reference proteome</keyword>
<gene>
    <name evidence="3" type="ORF">GCM10025866_28310</name>
</gene>
<proteinExistence type="inferred from homology"/>
<dbReference type="InterPro" id="IPR014729">
    <property type="entry name" value="Rossmann-like_a/b/a_fold"/>
</dbReference>
<evidence type="ECO:0000259" key="2">
    <source>
        <dbReference type="Pfam" id="PF00582"/>
    </source>
</evidence>
<dbReference type="PRINTS" id="PR01438">
    <property type="entry name" value="UNVRSLSTRESS"/>
</dbReference>
<sequence>MQERIVVGWDGSPAAAAALEWAVTRHARSGGDLLLVRALPESTGKDRRLEDEDDLDRSRRELEEAAEELRRARPVGPVYAESPFGEPADVLLPFAAPDTVLVVGGARRGGSRRQGWSVGARLASRAGGPVVIVPADGGAGRSGVVAGVDGSTLAQQALLFAAEEAQSGGDELHVVHAWLEPSEIGDELASDPGFSDWVEGSHASVLEEVVSPIRAQFPELTVRAHLEHGPVAPTILGHSASARLTVVGSRHRDAVRRFLLGSVSHALVLHATGPLAVVGALDE</sequence>
<feature type="domain" description="UspA" evidence="2">
    <location>
        <begin position="144"/>
        <end position="278"/>
    </location>
</feature>
<dbReference type="Gene3D" id="3.40.50.620">
    <property type="entry name" value="HUPs"/>
    <property type="match status" value="2"/>
</dbReference>
<feature type="domain" description="UspA" evidence="2">
    <location>
        <begin position="2"/>
        <end position="134"/>
    </location>
</feature>
<accession>A0ABM8GF03</accession>
<protein>
    <submittedName>
        <fullName evidence="3">Universal stress protein</fullName>
    </submittedName>
</protein>
<dbReference type="Pfam" id="PF00582">
    <property type="entry name" value="Usp"/>
    <property type="match status" value="2"/>
</dbReference>
<evidence type="ECO:0000313" key="4">
    <source>
        <dbReference type="Proteomes" id="UP001321498"/>
    </source>
</evidence>
<comment type="similarity">
    <text evidence="1">Belongs to the universal stress protein A family.</text>
</comment>
<dbReference type="SUPFAM" id="SSF52402">
    <property type="entry name" value="Adenine nucleotide alpha hydrolases-like"/>
    <property type="match status" value="2"/>
</dbReference>
<organism evidence="3 4">
    <name type="scientific">Naasia aerilata</name>
    <dbReference type="NCBI Taxonomy" id="1162966"/>
    <lineage>
        <taxon>Bacteria</taxon>
        <taxon>Bacillati</taxon>
        <taxon>Actinomycetota</taxon>
        <taxon>Actinomycetes</taxon>
        <taxon>Micrococcales</taxon>
        <taxon>Microbacteriaceae</taxon>
        <taxon>Naasia</taxon>
    </lineage>
</organism>